<evidence type="ECO:0000256" key="3">
    <source>
        <dbReference type="ARBA" id="ARBA00022691"/>
    </source>
</evidence>
<dbReference type="PANTHER" id="PTHR30481:SF3">
    <property type="entry name" value="DNA ADENINE METHYLASE"/>
    <property type="match status" value="1"/>
</dbReference>
<proteinExistence type="predicted"/>
<dbReference type="EC" id="2.1.1.72" evidence="4"/>
<evidence type="ECO:0000313" key="4">
    <source>
        <dbReference type="EMBL" id="MBV2130038.1"/>
    </source>
</evidence>
<sequence length="291" mass="32800">MNLKRNRAFLKWAGGKYNLIPELIKHLPPGAELVEPFVGAGSVFLNTDYPSYALNDINADLIQLYQIVQHKADTFIADASSLFCDSANLRSSYLAFRQQFNSSTDPYQRALLFLYLNRHGYNGLCRYNLSGKFNVPFGSYKKPYFPEAELYYFAEKAQKARFSCLSYQQVFARLQPEAVVYCDPPYVPLSKTASFTSYARQGFNLDDQAQLANLAESAQRDGHSVLISNHDTTWTRKIYQQAALHSIQVGRSISQNGAGRGKVAELFALYPAIKPIPELPLPAELQRTITL</sequence>
<dbReference type="InterPro" id="IPR002052">
    <property type="entry name" value="DNA_methylase_N6_adenine_CS"/>
</dbReference>
<keyword evidence="5" id="KW-1185">Reference proteome</keyword>
<keyword evidence="1 4" id="KW-0489">Methyltransferase</keyword>
<dbReference type="EMBL" id="JAHRID010000006">
    <property type="protein sequence ID" value="MBV2130038.1"/>
    <property type="molecule type" value="Genomic_DNA"/>
</dbReference>
<organism evidence="4 5">
    <name type="scientific">Arsukibacterium indicum</name>
    <dbReference type="NCBI Taxonomy" id="2848612"/>
    <lineage>
        <taxon>Bacteria</taxon>
        <taxon>Pseudomonadati</taxon>
        <taxon>Pseudomonadota</taxon>
        <taxon>Gammaproteobacteria</taxon>
        <taxon>Chromatiales</taxon>
        <taxon>Chromatiaceae</taxon>
        <taxon>Arsukibacterium</taxon>
    </lineage>
</organism>
<keyword evidence="2 4" id="KW-0808">Transferase</keyword>
<name>A0ABS6MMK2_9GAMM</name>
<dbReference type="PIRSF" id="PIRSF000398">
    <property type="entry name" value="M_m6A_EcoRV"/>
    <property type="match status" value="1"/>
</dbReference>
<evidence type="ECO:0000256" key="1">
    <source>
        <dbReference type="ARBA" id="ARBA00022603"/>
    </source>
</evidence>
<gene>
    <name evidence="4" type="ORF">KQY15_13180</name>
</gene>
<dbReference type="InterPro" id="IPR012327">
    <property type="entry name" value="MeTrfase_D12"/>
</dbReference>
<dbReference type="PANTHER" id="PTHR30481">
    <property type="entry name" value="DNA ADENINE METHYLASE"/>
    <property type="match status" value="1"/>
</dbReference>
<dbReference type="Pfam" id="PF02086">
    <property type="entry name" value="MethyltransfD12"/>
    <property type="match status" value="1"/>
</dbReference>
<dbReference type="NCBIfam" id="TIGR00571">
    <property type="entry name" value="dam"/>
    <property type="match status" value="1"/>
</dbReference>
<accession>A0ABS6MMK2</accession>
<dbReference type="GO" id="GO:0032259">
    <property type="term" value="P:methylation"/>
    <property type="evidence" value="ECO:0007669"/>
    <property type="project" value="UniProtKB-KW"/>
</dbReference>
<dbReference type="Proteomes" id="UP000704611">
    <property type="component" value="Unassembled WGS sequence"/>
</dbReference>
<protein>
    <submittedName>
        <fullName evidence="4">Dam family site-specific DNA-(Adenine-N6)-methyltransferase</fullName>
        <ecNumber evidence="4">2.1.1.72</ecNumber>
    </submittedName>
</protein>
<comment type="caution">
    <text evidence="4">The sequence shown here is derived from an EMBL/GenBank/DDBJ whole genome shotgun (WGS) entry which is preliminary data.</text>
</comment>
<evidence type="ECO:0000256" key="2">
    <source>
        <dbReference type="ARBA" id="ARBA00022679"/>
    </source>
</evidence>
<dbReference type="InterPro" id="IPR012263">
    <property type="entry name" value="M_m6A_EcoRV"/>
</dbReference>
<dbReference type="GO" id="GO:0009007">
    <property type="term" value="F:site-specific DNA-methyltransferase (adenine-specific) activity"/>
    <property type="evidence" value="ECO:0007669"/>
    <property type="project" value="UniProtKB-EC"/>
</dbReference>
<evidence type="ECO:0000313" key="5">
    <source>
        <dbReference type="Proteomes" id="UP000704611"/>
    </source>
</evidence>
<reference evidence="4 5" key="1">
    <citation type="submission" date="2021-06" db="EMBL/GenBank/DDBJ databases">
        <title>Rheinheimera indica sp. nov., isolated from deep-sea sediment.</title>
        <authorList>
            <person name="Wang Z."/>
            <person name="Zhang X.-Y."/>
        </authorList>
    </citation>
    <scope>NUCLEOTIDE SEQUENCE [LARGE SCALE GENOMIC DNA]</scope>
    <source>
        <strain evidence="4 5">SM2107</strain>
    </source>
</reference>
<dbReference type="PROSITE" id="PS00092">
    <property type="entry name" value="N6_MTASE"/>
    <property type="match status" value="1"/>
</dbReference>
<keyword evidence="3" id="KW-0949">S-adenosyl-L-methionine</keyword>